<keyword evidence="11" id="KW-0378">Hydrolase</keyword>
<evidence type="ECO:0000256" key="14">
    <source>
        <dbReference type="ARBA" id="ARBA00023015"/>
    </source>
</evidence>
<evidence type="ECO:0000256" key="17">
    <source>
        <dbReference type="ARBA" id="ARBA00025148"/>
    </source>
</evidence>
<dbReference type="GO" id="GO:0003723">
    <property type="term" value="F:RNA binding"/>
    <property type="evidence" value="ECO:0007669"/>
    <property type="project" value="UniProtKB-KW"/>
</dbReference>
<dbReference type="InterPro" id="IPR012337">
    <property type="entry name" value="RNaseH-like_sf"/>
</dbReference>
<keyword evidence="19" id="KW-1185">Reference proteome</keyword>
<evidence type="ECO:0000256" key="3">
    <source>
        <dbReference type="ARBA" id="ARBA00004123"/>
    </source>
</evidence>
<keyword evidence="16" id="KW-0539">Nucleus</keyword>
<name>A0A5J5BRS8_9ASTE</name>
<sequence length="254" mass="29396">MIRDVWKENFDDEMCRIHFLMFSHHVMVIDTEFPGFLRNTPRDAYEEQRYEDLKFNVDRMELIQLGFALCDERGEIGAVWQFNFSNFDPVTDVHVPASIQLLRKNGIDLEKNLQEGVDVCVFAEHLKKIMSVHHRLQWITFHGLYDLAYLLKMLSEKKELPDSLPQFAKIAGDVFGSVYDVKFMARYCNGLMGGELGLERLAKILDIERVGEAHQAGSDCLLTAHVFFHMKEIYNLSDDMFQVLMLVGNIPING</sequence>
<keyword evidence="13" id="KW-0694">RNA-binding</keyword>
<proteinExistence type="inferred from homology"/>
<evidence type="ECO:0000256" key="8">
    <source>
        <dbReference type="ARBA" id="ARBA00022490"/>
    </source>
</evidence>
<evidence type="ECO:0000256" key="5">
    <source>
        <dbReference type="ARBA" id="ARBA00008372"/>
    </source>
</evidence>
<evidence type="ECO:0000256" key="6">
    <source>
        <dbReference type="ARBA" id="ARBA00011757"/>
    </source>
</evidence>
<evidence type="ECO:0000256" key="16">
    <source>
        <dbReference type="ARBA" id="ARBA00023242"/>
    </source>
</evidence>
<dbReference type="Proteomes" id="UP000325577">
    <property type="component" value="Linkage Group LG10"/>
</dbReference>
<keyword evidence="14" id="KW-0805">Transcription regulation</keyword>
<keyword evidence="12" id="KW-0269">Exonuclease</keyword>
<evidence type="ECO:0000256" key="11">
    <source>
        <dbReference type="ARBA" id="ARBA00022801"/>
    </source>
</evidence>
<dbReference type="InterPro" id="IPR036397">
    <property type="entry name" value="RNaseH_sf"/>
</dbReference>
<dbReference type="Pfam" id="PF04857">
    <property type="entry name" value="CAF1"/>
    <property type="match status" value="2"/>
</dbReference>
<dbReference type="EC" id="3.1.13.4" evidence="7"/>
<evidence type="ECO:0000256" key="13">
    <source>
        <dbReference type="ARBA" id="ARBA00022884"/>
    </source>
</evidence>
<keyword evidence="9" id="KW-0540">Nuclease</keyword>
<evidence type="ECO:0000256" key="10">
    <source>
        <dbReference type="ARBA" id="ARBA00022723"/>
    </source>
</evidence>
<protein>
    <recommendedName>
        <fullName evidence="7">poly(A)-specific ribonuclease</fullName>
        <ecNumber evidence="7">3.1.13.4</ecNumber>
    </recommendedName>
</protein>
<evidence type="ECO:0000256" key="1">
    <source>
        <dbReference type="ARBA" id="ARBA00001663"/>
    </source>
</evidence>
<dbReference type="SUPFAM" id="SSF53098">
    <property type="entry name" value="Ribonuclease H-like"/>
    <property type="match status" value="1"/>
</dbReference>
<dbReference type="OrthoDB" id="696953at2759"/>
<dbReference type="PANTHER" id="PTHR10797">
    <property type="entry name" value="CCR4-NOT TRANSCRIPTION COMPLEX SUBUNIT"/>
    <property type="match status" value="1"/>
</dbReference>
<evidence type="ECO:0000256" key="15">
    <source>
        <dbReference type="ARBA" id="ARBA00023163"/>
    </source>
</evidence>
<evidence type="ECO:0000256" key="9">
    <source>
        <dbReference type="ARBA" id="ARBA00022722"/>
    </source>
</evidence>
<gene>
    <name evidence="18" type="ORF">F0562_020188</name>
</gene>
<evidence type="ECO:0000313" key="19">
    <source>
        <dbReference type="Proteomes" id="UP000325577"/>
    </source>
</evidence>
<dbReference type="AlphaFoldDB" id="A0A5J5BRS8"/>
<reference evidence="18 19" key="1">
    <citation type="submission" date="2019-09" db="EMBL/GenBank/DDBJ databases">
        <title>A chromosome-level genome assembly of the Chinese tupelo Nyssa sinensis.</title>
        <authorList>
            <person name="Yang X."/>
            <person name="Kang M."/>
            <person name="Yang Y."/>
            <person name="Xiong H."/>
            <person name="Wang M."/>
            <person name="Zhang Z."/>
            <person name="Wang Z."/>
            <person name="Wu H."/>
            <person name="Ma T."/>
            <person name="Liu J."/>
            <person name="Xi Z."/>
        </authorList>
    </citation>
    <scope>NUCLEOTIDE SEQUENCE [LARGE SCALE GENOMIC DNA]</scope>
    <source>
        <strain evidence="18">J267</strain>
        <tissue evidence="18">Leaf</tissue>
    </source>
</reference>
<comment type="subcellular location">
    <subcellularLocation>
        <location evidence="4">Cytoplasm</location>
    </subcellularLocation>
    <subcellularLocation>
        <location evidence="3">Nucleus</location>
    </subcellularLocation>
</comment>
<accession>A0A5J5BRS8</accession>
<keyword evidence="15" id="KW-0804">Transcription</keyword>
<keyword evidence="8" id="KW-0963">Cytoplasm</keyword>
<keyword evidence="10" id="KW-0479">Metal-binding</keyword>
<dbReference type="InterPro" id="IPR039637">
    <property type="entry name" value="CNOT7/CNOT8/Pop2"/>
</dbReference>
<dbReference type="GO" id="GO:0004535">
    <property type="term" value="F:poly(A)-specific ribonuclease activity"/>
    <property type="evidence" value="ECO:0007669"/>
    <property type="project" value="UniProtKB-EC"/>
</dbReference>
<evidence type="ECO:0000256" key="2">
    <source>
        <dbReference type="ARBA" id="ARBA00001968"/>
    </source>
</evidence>
<dbReference type="GO" id="GO:0005737">
    <property type="term" value="C:cytoplasm"/>
    <property type="evidence" value="ECO:0007669"/>
    <property type="project" value="UniProtKB-SubCell"/>
</dbReference>
<dbReference type="EMBL" id="CM018033">
    <property type="protein sequence ID" value="KAA8545404.1"/>
    <property type="molecule type" value="Genomic_DNA"/>
</dbReference>
<dbReference type="Gene3D" id="3.30.420.10">
    <property type="entry name" value="Ribonuclease H-like superfamily/Ribonuclease H"/>
    <property type="match status" value="1"/>
</dbReference>
<dbReference type="GO" id="GO:0030014">
    <property type="term" value="C:CCR4-NOT complex"/>
    <property type="evidence" value="ECO:0007669"/>
    <property type="project" value="InterPro"/>
</dbReference>
<comment type="similarity">
    <text evidence="5">Belongs to the CAF1 family.</text>
</comment>
<dbReference type="InterPro" id="IPR006941">
    <property type="entry name" value="RNase_CAF1"/>
</dbReference>
<organism evidence="18 19">
    <name type="scientific">Nyssa sinensis</name>
    <dbReference type="NCBI Taxonomy" id="561372"/>
    <lineage>
        <taxon>Eukaryota</taxon>
        <taxon>Viridiplantae</taxon>
        <taxon>Streptophyta</taxon>
        <taxon>Embryophyta</taxon>
        <taxon>Tracheophyta</taxon>
        <taxon>Spermatophyta</taxon>
        <taxon>Magnoliopsida</taxon>
        <taxon>eudicotyledons</taxon>
        <taxon>Gunneridae</taxon>
        <taxon>Pentapetalae</taxon>
        <taxon>asterids</taxon>
        <taxon>Cornales</taxon>
        <taxon>Nyssaceae</taxon>
        <taxon>Nyssa</taxon>
    </lineage>
</organism>
<dbReference type="GO" id="GO:0005634">
    <property type="term" value="C:nucleus"/>
    <property type="evidence" value="ECO:0007669"/>
    <property type="project" value="UniProtKB-SubCell"/>
</dbReference>
<comment type="catalytic activity">
    <reaction evidence="1">
        <text>Exonucleolytic cleavage of poly(A) to 5'-AMP.</text>
        <dbReference type="EC" id="3.1.13.4"/>
    </reaction>
</comment>
<comment type="cofactor">
    <cofactor evidence="2">
        <name>a divalent metal cation</name>
        <dbReference type="ChEBI" id="CHEBI:60240"/>
    </cofactor>
</comment>
<evidence type="ECO:0000256" key="12">
    <source>
        <dbReference type="ARBA" id="ARBA00022839"/>
    </source>
</evidence>
<evidence type="ECO:0000256" key="7">
    <source>
        <dbReference type="ARBA" id="ARBA00012161"/>
    </source>
</evidence>
<comment type="function">
    <text evidence="17">Ubiquitous transcription factor required for a diverse set of processes. It is a component of the CCR4 complex involved in the control of gene expression.</text>
</comment>
<dbReference type="GO" id="GO:0046872">
    <property type="term" value="F:metal ion binding"/>
    <property type="evidence" value="ECO:0007669"/>
    <property type="project" value="UniProtKB-KW"/>
</dbReference>
<evidence type="ECO:0000313" key="18">
    <source>
        <dbReference type="EMBL" id="KAA8545404.1"/>
    </source>
</evidence>
<evidence type="ECO:0000256" key="4">
    <source>
        <dbReference type="ARBA" id="ARBA00004496"/>
    </source>
</evidence>
<comment type="subunit">
    <text evidence="6">Component of the CCR4-NOT complex, at least composed of CRR4 and CAF1 proteins.</text>
</comment>